<name>A0A9Q3JN92_9BASI</name>
<reference evidence="2" key="1">
    <citation type="submission" date="2021-03" db="EMBL/GenBank/DDBJ databases">
        <title>Draft genome sequence of rust myrtle Austropuccinia psidii MF-1, a brazilian biotype.</title>
        <authorList>
            <person name="Quecine M.C."/>
            <person name="Pachon D.M.R."/>
            <person name="Bonatelli M.L."/>
            <person name="Correr F.H."/>
            <person name="Franceschini L.M."/>
            <person name="Leite T.F."/>
            <person name="Margarido G.R.A."/>
            <person name="Almeida C.A."/>
            <person name="Ferrarezi J.A."/>
            <person name="Labate C.A."/>
        </authorList>
    </citation>
    <scope>NUCLEOTIDE SEQUENCE</scope>
    <source>
        <strain evidence="2">MF-1</strain>
    </source>
</reference>
<dbReference type="Proteomes" id="UP000765509">
    <property type="component" value="Unassembled WGS sequence"/>
</dbReference>
<evidence type="ECO:0000256" key="1">
    <source>
        <dbReference type="SAM" id="MobiDB-lite"/>
    </source>
</evidence>
<feature type="region of interest" description="Disordered" evidence="1">
    <location>
        <begin position="100"/>
        <end position="163"/>
    </location>
</feature>
<gene>
    <name evidence="2" type="ORF">O181_106063</name>
</gene>
<feature type="compositionally biased region" description="Basic and acidic residues" evidence="1">
    <location>
        <begin position="147"/>
        <end position="163"/>
    </location>
</feature>
<proteinExistence type="predicted"/>
<feature type="compositionally biased region" description="Polar residues" evidence="1">
    <location>
        <begin position="135"/>
        <end position="146"/>
    </location>
</feature>
<organism evidence="2 3">
    <name type="scientific">Austropuccinia psidii MF-1</name>
    <dbReference type="NCBI Taxonomy" id="1389203"/>
    <lineage>
        <taxon>Eukaryota</taxon>
        <taxon>Fungi</taxon>
        <taxon>Dikarya</taxon>
        <taxon>Basidiomycota</taxon>
        <taxon>Pucciniomycotina</taxon>
        <taxon>Pucciniomycetes</taxon>
        <taxon>Pucciniales</taxon>
        <taxon>Sphaerophragmiaceae</taxon>
        <taxon>Austropuccinia</taxon>
    </lineage>
</organism>
<protein>
    <submittedName>
        <fullName evidence="2">Uncharacterized protein</fullName>
    </submittedName>
</protein>
<sequence length="163" mass="18394">MPELLLIPQGPVTTNFDINSEPELIKGNVLRDEPFPSGSNRNISVPIQKLVQISQGRGVGNIPKPLEGGYELLLTYQELSGSGEGHRTLRRMESIVFQRQGQKDKELVEEPKCFIHRPDERVGNDPSFGERRPSGINQLQTSSRGVQRQDQKTSEEAERFQEK</sequence>
<comment type="caution">
    <text evidence="2">The sequence shown here is derived from an EMBL/GenBank/DDBJ whole genome shotgun (WGS) entry which is preliminary data.</text>
</comment>
<accession>A0A9Q3JN92</accession>
<dbReference type="AlphaFoldDB" id="A0A9Q3JN92"/>
<keyword evidence="3" id="KW-1185">Reference proteome</keyword>
<dbReference type="EMBL" id="AVOT02078966">
    <property type="protein sequence ID" value="MBW0566348.1"/>
    <property type="molecule type" value="Genomic_DNA"/>
</dbReference>
<evidence type="ECO:0000313" key="3">
    <source>
        <dbReference type="Proteomes" id="UP000765509"/>
    </source>
</evidence>
<evidence type="ECO:0000313" key="2">
    <source>
        <dbReference type="EMBL" id="MBW0566348.1"/>
    </source>
</evidence>
<feature type="compositionally biased region" description="Basic and acidic residues" evidence="1">
    <location>
        <begin position="101"/>
        <end position="133"/>
    </location>
</feature>